<reference evidence="1 2" key="1">
    <citation type="journal article" date="2020" name="Cell">
        <title>Large-Scale Comparative Analyses of Tick Genomes Elucidate Their Genetic Diversity and Vector Capacities.</title>
        <authorList>
            <consortium name="Tick Genome and Microbiome Consortium (TIGMIC)"/>
            <person name="Jia N."/>
            <person name="Wang J."/>
            <person name="Shi W."/>
            <person name="Du L."/>
            <person name="Sun Y."/>
            <person name="Zhan W."/>
            <person name="Jiang J.F."/>
            <person name="Wang Q."/>
            <person name="Zhang B."/>
            <person name="Ji P."/>
            <person name="Bell-Sakyi L."/>
            <person name="Cui X.M."/>
            <person name="Yuan T.T."/>
            <person name="Jiang B.G."/>
            <person name="Yang W.F."/>
            <person name="Lam T.T."/>
            <person name="Chang Q.C."/>
            <person name="Ding S.J."/>
            <person name="Wang X.J."/>
            <person name="Zhu J.G."/>
            <person name="Ruan X.D."/>
            <person name="Zhao L."/>
            <person name="Wei J.T."/>
            <person name="Ye R.Z."/>
            <person name="Que T.C."/>
            <person name="Du C.H."/>
            <person name="Zhou Y.H."/>
            <person name="Cheng J.X."/>
            <person name="Dai P.F."/>
            <person name="Guo W.B."/>
            <person name="Han X.H."/>
            <person name="Huang E.J."/>
            <person name="Li L.F."/>
            <person name="Wei W."/>
            <person name="Gao Y.C."/>
            <person name="Liu J.Z."/>
            <person name="Shao H.Z."/>
            <person name="Wang X."/>
            <person name="Wang C.C."/>
            <person name="Yang T.C."/>
            <person name="Huo Q.B."/>
            <person name="Li W."/>
            <person name="Chen H.Y."/>
            <person name="Chen S.E."/>
            <person name="Zhou L.G."/>
            <person name="Ni X.B."/>
            <person name="Tian J.H."/>
            <person name="Sheng Y."/>
            <person name="Liu T."/>
            <person name="Pan Y.S."/>
            <person name="Xia L.Y."/>
            <person name="Li J."/>
            <person name="Zhao F."/>
            <person name="Cao W.C."/>
        </authorList>
    </citation>
    <scope>NUCLEOTIDE SEQUENCE [LARGE SCALE GENOMIC DNA]</scope>
    <source>
        <strain evidence="1">Iper-2018</strain>
    </source>
</reference>
<gene>
    <name evidence="1" type="ORF">HPB47_011944</name>
</gene>
<protein>
    <submittedName>
        <fullName evidence="1">Uncharacterized protein</fullName>
    </submittedName>
</protein>
<keyword evidence="2" id="KW-1185">Reference proteome</keyword>
<proteinExistence type="predicted"/>
<evidence type="ECO:0000313" key="2">
    <source>
        <dbReference type="Proteomes" id="UP000805193"/>
    </source>
</evidence>
<sequence>MSLRTGEWDRGPRRLGFCQRVSPTVANYRKLRPMPGDDLLEPPCWSPLENPEPDSRRSDAPRGDGQPSELVLRSETIIEPVVLTDEYWKGTTYEGPRGLDPGDQHIWREQAAPPDQSTSRGRGPQAHARLRIAKGTDVTSRVWLSQLENVFYRNIRRLAWINGVSDAALRNNLRGHRLARFFPAWALNASKCTASTVTLGNNPVSVFHEVSRRTQLEKLRQVEQKARPREPGSTFDTRSSKERSRGIRHGDGRWRGECGRYVGLRTRQMVRTATLDDGRPNDAVWTTTAGTRSSCSSSGLLAGLADDRSLIPKPPRQ</sequence>
<name>A0AC60NV77_IXOPE</name>
<accession>A0AC60NV77</accession>
<comment type="caution">
    <text evidence="1">The sequence shown here is derived from an EMBL/GenBank/DDBJ whole genome shotgun (WGS) entry which is preliminary data.</text>
</comment>
<evidence type="ECO:0000313" key="1">
    <source>
        <dbReference type="EMBL" id="KAG0410941.1"/>
    </source>
</evidence>
<organism evidence="1 2">
    <name type="scientific">Ixodes persulcatus</name>
    <name type="common">Taiga tick</name>
    <dbReference type="NCBI Taxonomy" id="34615"/>
    <lineage>
        <taxon>Eukaryota</taxon>
        <taxon>Metazoa</taxon>
        <taxon>Ecdysozoa</taxon>
        <taxon>Arthropoda</taxon>
        <taxon>Chelicerata</taxon>
        <taxon>Arachnida</taxon>
        <taxon>Acari</taxon>
        <taxon>Parasitiformes</taxon>
        <taxon>Ixodida</taxon>
        <taxon>Ixodoidea</taxon>
        <taxon>Ixodidae</taxon>
        <taxon>Ixodinae</taxon>
        <taxon>Ixodes</taxon>
    </lineage>
</organism>
<dbReference type="EMBL" id="JABSTQ010011472">
    <property type="protein sequence ID" value="KAG0410941.1"/>
    <property type="molecule type" value="Genomic_DNA"/>
</dbReference>
<dbReference type="Proteomes" id="UP000805193">
    <property type="component" value="Unassembled WGS sequence"/>
</dbReference>